<feature type="compositionally biased region" description="Low complexity" evidence="1">
    <location>
        <begin position="1079"/>
        <end position="1092"/>
    </location>
</feature>
<comment type="caution">
    <text evidence="2">The sequence shown here is derived from an EMBL/GenBank/DDBJ whole genome shotgun (WGS) entry which is preliminary data.</text>
</comment>
<feature type="region of interest" description="Disordered" evidence="1">
    <location>
        <begin position="1029"/>
        <end position="1101"/>
    </location>
</feature>
<dbReference type="Proteomes" id="UP000812966">
    <property type="component" value="Unassembled WGS sequence"/>
</dbReference>
<feature type="region of interest" description="Disordered" evidence="1">
    <location>
        <begin position="89"/>
        <end position="114"/>
    </location>
</feature>
<feature type="compositionally biased region" description="Low complexity" evidence="1">
    <location>
        <begin position="608"/>
        <end position="624"/>
    </location>
</feature>
<feature type="compositionally biased region" description="Low complexity" evidence="1">
    <location>
        <begin position="954"/>
        <end position="970"/>
    </location>
</feature>
<evidence type="ECO:0000313" key="2">
    <source>
        <dbReference type="EMBL" id="KAG7529456.1"/>
    </source>
</evidence>
<accession>A0A8K0NN04</accession>
<feature type="region of interest" description="Disordered" evidence="1">
    <location>
        <begin position="192"/>
        <end position="230"/>
    </location>
</feature>
<feature type="compositionally biased region" description="Low complexity" evidence="1">
    <location>
        <begin position="297"/>
        <end position="311"/>
    </location>
</feature>
<dbReference type="EMBL" id="JABELV010000149">
    <property type="protein sequence ID" value="KAG7529456.1"/>
    <property type="molecule type" value="Genomic_DNA"/>
</dbReference>
<sequence length="1663" mass="181225">MIRNRQLSAGLRAHSDENRPRPTPEERQALLERLRTERLNRKNGLPIGTNGHSQRTEEVGRRENKLVITHVQHTELARTPIAKPTTVEHLEEKENTRSAGKKQSLVSASTKGKGKMTIEEMNEYNQEQQLLHSPRREDLRVTKRTTRNEIIVSQRETQLSQARRQESRPILNTMTTTNETNVLNAENQLLQPQQREDARVATDDMTDDTRERHRLQSQHPEDRGASYDVRSSGFLIPLDDPLTTTGNRQSERDIHSSGLLATFNDPFTTGVSLTELQLEDPLTMNDPESAPEEVSHSFSGSTTSETPSGPSNYFVSPSKLPVDEPSFANIASSTFMYEDRLSSSGERVLRPPLVLGPEQRTSQSGYPVYPKRMRKRTPPETILNTPPGRILLPGQPNDLYDPERAAEHNELYKPRNSNDELRSHRPMLAEDASVTLSYEWESTDNEDKHTRDQPTDKTRRFVMHTEPNRNAREAHFEAALARMVAKGGLESEGWNLPWVLEEGDSFPRKKPSSQIPTGLPLEEPKGEGEATPYRAGAVTGPSWSWPTELQGQGQAEAMTATGMSDPVIAEREHSVSPGKAHAPYEQTGWTTPEASLDTAVVSTGSQAGSRSPVRSPGRSRSEPGIHVSKIPALLNHEDDLPDMMEQEEQGHASSSSRPRSVWDDPLPPRNTPAYYRALRERLAAKPYTGWPRTPSRSARVDSLSDESEAGMEEQFAQAGENEASGERSVEHSGSEDSGRLSDGAERGEEQEDEEDESSAPPSPEYRDLPRRLNGVAQRLLSDSFLRAEAAKRRGGSNDGSIDRSRSPLEAPISMINAAGRAESVTPEPETIPGRGSWRDGRSRHGFPPPERRSQTLQVEGAGSFDAGSGMGPIQDGQGVEGFRTPPRQVIRRGEEVVSPVSSPEATKNTTIPLIDPRREGGQRSPDSPAMPFDPAYDLPRRGKLADISTSGTPVSRGASSRRSVSQASDSFNVPELLERMRAKIDGSASQRGGVDNSRHDRALHRSLTILQQLKTSSAERNAAHSLMDERCSLMSSGPASSDRRISADRKQQEDAEQEEWEDVEETAEEDAVVNQVQPSASAASLRRSSAGSDFDPFPEANDWSRSLVYDAACDGWVLGPRKFWREDRVDAFGLRPIIHGSDPTRFPDLAASSSDLAREIARVFGGDTTDESEDVGTREDSTQGPGVQEVVPSGDVSGEKAVSVPESEEQGARSTLSIPPASGRTSRRARQVHSSPKTNMSGRKISVAGPVSEGMPTAEDFEAGLFESVSGSEADTEDPGQGELGPEDSSSDEGEPEALIGHLRREEEKATAAAPSPAASMVSPTALWSDSQSQAYSGHIPHGTPLVSIFEQTEPSESEEEDKRIDQGSTTPTVTPVGNVLQRIDERRGLLFGAADHREAAAQPSMMVPSGSYSFENGSPMPGRVKELSMLKRSMGIRDAGDASRTPEASPRATQMTYPMDTRSRGEAATAGENTVLSPSTFITPWNKRRGGPYPRFEAGPLSSRIGTISAGEIEGGRASVLSVPEVAPAKASPERATELAVIAPGSEKREEREEQAPVLPATTRTEGESLLVDGSEEAEDKILFSGLHRQTPRRVPARGGTPGPGQEVLLDGGQGVRALPGWRGRGGSGHRGPPIVALAQVVPLGLVVRDRDRDMHVSAVAT</sequence>
<evidence type="ECO:0000256" key="1">
    <source>
        <dbReference type="SAM" id="MobiDB-lite"/>
    </source>
</evidence>
<feature type="region of interest" description="Disordered" evidence="1">
    <location>
        <begin position="1351"/>
        <end position="1376"/>
    </location>
</feature>
<feature type="compositionally biased region" description="Basic and acidic residues" evidence="1">
    <location>
        <begin position="13"/>
        <end position="26"/>
    </location>
</feature>
<feature type="region of interest" description="Disordered" evidence="1">
    <location>
        <begin position="984"/>
        <end position="1003"/>
    </location>
</feature>
<feature type="compositionally biased region" description="Acidic residues" evidence="1">
    <location>
        <begin position="748"/>
        <end position="757"/>
    </location>
</feature>
<feature type="region of interest" description="Disordered" evidence="1">
    <location>
        <begin position="282"/>
        <end position="317"/>
    </location>
</feature>
<organism evidence="2 3">
    <name type="scientific">Filobasidium floriforme</name>
    <dbReference type="NCBI Taxonomy" id="5210"/>
    <lineage>
        <taxon>Eukaryota</taxon>
        <taxon>Fungi</taxon>
        <taxon>Dikarya</taxon>
        <taxon>Basidiomycota</taxon>
        <taxon>Agaricomycotina</taxon>
        <taxon>Tremellomycetes</taxon>
        <taxon>Filobasidiales</taxon>
        <taxon>Filobasidiaceae</taxon>
        <taxon>Filobasidium</taxon>
    </lineage>
</organism>
<feature type="compositionally biased region" description="Basic and acidic residues" evidence="1">
    <location>
        <begin position="194"/>
        <end position="211"/>
    </location>
</feature>
<name>A0A8K0NN04_9TREE</name>
<feature type="region of interest" description="Disordered" evidence="1">
    <location>
        <begin position="790"/>
        <end position="974"/>
    </location>
</feature>
<feature type="compositionally biased region" description="Basic and acidic residues" evidence="1">
    <location>
        <begin position="1041"/>
        <end position="1053"/>
    </location>
</feature>
<proteinExistence type="predicted"/>
<protein>
    <submittedName>
        <fullName evidence="2">Uncharacterized protein</fullName>
    </submittedName>
</protein>
<feature type="compositionally biased region" description="Basic and acidic residues" evidence="1">
    <location>
        <begin position="724"/>
        <end position="747"/>
    </location>
</feature>
<gene>
    <name evidence="2" type="ORF">FFLO_05632</name>
</gene>
<evidence type="ECO:0000313" key="3">
    <source>
        <dbReference type="Proteomes" id="UP000812966"/>
    </source>
</evidence>
<reference evidence="2" key="1">
    <citation type="submission" date="2020-04" db="EMBL/GenBank/DDBJ databases">
        <title>Analysis of mating type loci in Filobasidium floriforme.</title>
        <authorList>
            <person name="Nowrousian M."/>
        </authorList>
    </citation>
    <scope>NUCLEOTIDE SEQUENCE</scope>
    <source>
        <strain evidence="2">CBS 6242</strain>
    </source>
</reference>
<feature type="region of interest" description="Disordered" evidence="1">
    <location>
        <begin position="1164"/>
        <end position="1324"/>
    </location>
</feature>
<feature type="region of interest" description="Disordered" evidence="1">
    <location>
        <begin position="505"/>
        <end position="774"/>
    </location>
</feature>
<keyword evidence="3" id="KW-1185">Reference proteome</keyword>
<feature type="compositionally biased region" description="Polar residues" evidence="1">
    <location>
        <begin position="1232"/>
        <end position="1241"/>
    </location>
</feature>
<feature type="compositionally biased region" description="Acidic residues" evidence="1">
    <location>
        <begin position="1054"/>
        <end position="1071"/>
    </location>
</feature>
<feature type="compositionally biased region" description="Polar residues" evidence="1">
    <location>
        <begin position="541"/>
        <end position="553"/>
    </location>
</feature>
<feature type="region of interest" description="Disordered" evidence="1">
    <location>
        <begin position="356"/>
        <end position="395"/>
    </location>
</feature>
<feature type="compositionally biased region" description="Polar residues" evidence="1">
    <location>
        <begin position="899"/>
        <end position="911"/>
    </location>
</feature>
<feature type="compositionally biased region" description="Acidic residues" evidence="1">
    <location>
        <begin position="1274"/>
        <end position="1296"/>
    </location>
</feature>
<feature type="compositionally biased region" description="Low complexity" evidence="1">
    <location>
        <begin position="1311"/>
        <end position="1324"/>
    </location>
</feature>
<feature type="region of interest" description="Disordered" evidence="1">
    <location>
        <begin position="1"/>
        <end position="26"/>
    </location>
</feature>
<feature type="compositionally biased region" description="Polar residues" evidence="1">
    <location>
        <begin position="1367"/>
        <end position="1376"/>
    </location>
</feature>